<accession>A0A5N6VUE7</accession>
<protein>
    <submittedName>
        <fullName evidence="2">Uncharacterized protein</fullName>
    </submittedName>
</protein>
<feature type="transmembrane region" description="Helical" evidence="1">
    <location>
        <begin position="20"/>
        <end position="49"/>
    </location>
</feature>
<gene>
    <name evidence="2" type="ORF">BDV41DRAFT_308738</name>
</gene>
<keyword evidence="1" id="KW-0472">Membrane</keyword>
<evidence type="ECO:0000256" key="1">
    <source>
        <dbReference type="SAM" id="Phobius"/>
    </source>
</evidence>
<sequence length="120" mass="13950">MLDSRKAFKYHRGMESALWFNLHLAMSIMGGFLFLFFSCFLSIYFVMFAKFHFSLCWTRTADCIPHQPFSLLSTAQYQLTLRVMPSLSSWCNGIHQQFTSTSPDVLRSLEQSKFNVRSSP</sequence>
<reference evidence="3" key="1">
    <citation type="submission" date="2019-04" db="EMBL/GenBank/DDBJ databases">
        <title>Friends and foes A comparative genomics studyof 23 Aspergillus species from section Flavi.</title>
        <authorList>
            <consortium name="DOE Joint Genome Institute"/>
            <person name="Kjaerbolling I."/>
            <person name="Vesth T."/>
            <person name="Frisvad J.C."/>
            <person name="Nybo J.L."/>
            <person name="Theobald S."/>
            <person name="Kildgaard S."/>
            <person name="Isbrandt T."/>
            <person name="Kuo A."/>
            <person name="Sato A."/>
            <person name="Lyhne E.K."/>
            <person name="Kogle M.E."/>
            <person name="Wiebenga A."/>
            <person name="Kun R.S."/>
            <person name="Lubbers R.J."/>
            <person name="Makela M.R."/>
            <person name="Barry K."/>
            <person name="Chovatia M."/>
            <person name="Clum A."/>
            <person name="Daum C."/>
            <person name="Haridas S."/>
            <person name="He G."/>
            <person name="LaButti K."/>
            <person name="Lipzen A."/>
            <person name="Mondo S."/>
            <person name="Riley R."/>
            <person name="Salamov A."/>
            <person name="Simmons B.A."/>
            <person name="Magnuson J.K."/>
            <person name="Henrissat B."/>
            <person name="Mortensen U.H."/>
            <person name="Larsen T.O."/>
            <person name="Devries R.P."/>
            <person name="Grigoriev I.V."/>
            <person name="Machida M."/>
            <person name="Baker S.E."/>
            <person name="Andersen M.R."/>
        </authorList>
    </citation>
    <scope>NUCLEOTIDE SEQUENCE [LARGE SCALE GENOMIC DNA]</scope>
    <source>
        <strain evidence="3">CBS 130015</strain>
    </source>
</reference>
<organism evidence="2 3">
    <name type="scientific">Aspergillus transmontanensis</name>
    <dbReference type="NCBI Taxonomy" id="1034304"/>
    <lineage>
        <taxon>Eukaryota</taxon>
        <taxon>Fungi</taxon>
        <taxon>Dikarya</taxon>
        <taxon>Ascomycota</taxon>
        <taxon>Pezizomycotina</taxon>
        <taxon>Eurotiomycetes</taxon>
        <taxon>Eurotiomycetidae</taxon>
        <taxon>Eurotiales</taxon>
        <taxon>Aspergillaceae</taxon>
        <taxon>Aspergillus</taxon>
        <taxon>Aspergillus subgen. Circumdati</taxon>
    </lineage>
</organism>
<keyword evidence="3" id="KW-1185">Reference proteome</keyword>
<dbReference type="Proteomes" id="UP000325433">
    <property type="component" value="Unassembled WGS sequence"/>
</dbReference>
<proteinExistence type="predicted"/>
<evidence type="ECO:0000313" key="2">
    <source>
        <dbReference type="EMBL" id="KAE8312141.1"/>
    </source>
</evidence>
<evidence type="ECO:0000313" key="3">
    <source>
        <dbReference type="Proteomes" id="UP000325433"/>
    </source>
</evidence>
<dbReference type="EMBL" id="ML738336">
    <property type="protein sequence ID" value="KAE8312141.1"/>
    <property type="molecule type" value="Genomic_DNA"/>
</dbReference>
<name>A0A5N6VUE7_9EURO</name>
<keyword evidence="1" id="KW-1133">Transmembrane helix</keyword>
<dbReference type="AlphaFoldDB" id="A0A5N6VUE7"/>
<keyword evidence="1" id="KW-0812">Transmembrane</keyword>